<accession>A0AAD6Z1H3</accession>
<evidence type="ECO:0000313" key="3">
    <source>
        <dbReference type="Proteomes" id="UP001218218"/>
    </source>
</evidence>
<dbReference type="EMBL" id="JARIHO010000104">
    <property type="protein sequence ID" value="KAJ7303659.1"/>
    <property type="molecule type" value="Genomic_DNA"/>
</dbReference>
<dbReference type="Proteomes" id="UP001218218">
    <property type="component" value="Unassembled WGS sequence"/>
</dbReference>
<dbReference type="AlphaFoldDB" id="A0AAD6Z1H3"/>
<proteinExistence type="predicted"/>
<evidence type="ECO:0000256" key="1">
    <source>
        <dbReference type="SAM" id="MobiDB-lite"/>
    </source>
</evidence>
<sequence>MLCCSALSTGAQATSRQSQARVRSRFGVDLHGSARVHPRVPKGNPDPDLPIRYPTDPRASNPGGSPAGMQTRGTLRDGCGSITNQRNNVQNVTRALFCAGYITTLARTKYGPGVSGFGATWHSCCRCQIIGKMSAEPRITFAEYSRVNPRGSAYWGRVENLNPDMDPADPRVQTREWTRYPCRTLKTRQHGRQGVGTENILGLHDLRGIRQEGGD</sequence>
<keyword evidence="3" id="KW-1185">Reference proteome</keyword>
<feature type="region of interest" description="Disordered" evidence="1">
    <location>
        <begin position="32"/>
        <end position="76"/>
    </location>
</feature>
<protein>
    <submittedName>
        <fullName evidence="2">Uncharacterized protein</fullName>
    </submittedName>
</protein>
<reference evidence="2" key="1">
    <citation type="submission" date="2023-03" db="EMBL/GenBank/DDBJ databases">
        <title>Massive genome expansion in bonnet fungi (Mycena s.s.) driven by repeated elements and novel gene families across ecological guilds.</title>
        <authorList>
            <consortium name="Lawrence Berkeley National Laboratory"/>
            <person name="Harder C.B."/>
            <person name="Miyauchi S."/>
            <person name="Viragh M."/>
            <person name="Kuo A."/>
            <person name="Thoen E."/>
            <person name="Andreopoulos B."/>
            <person name="Lu D."/>
            <person name="Skrede I."/>
            <person name="Drula E."/>
            <person name="Henrissat B."/>
            <person name="Morin E."/>
            <person name="Kohler A."/>
            <person name="Barry K."/>
            <person name="LaButti K."/>
            <person name="Morin E."/>
            <person name="Salamov A."/>
            <person name="Lipzen A."/>
            <person name="Mereny Z."/>
            <person name="Hegedus B."/>
            <person name="Baldrian P."/>
            <person name="Stursova M."/>
            <person name="Weitz H."/>
            <person name="Taylor A."/>
            <person name="Grigoriev I.V."/>
            <person name="Nagy L.G."/>
            <person name="Martin F."/>
            <person name="Kauserud H."/>
        </authorList>
    </citation>
    <scope>NUCLEOTIDE SEQUENCE</scope>
    <source>
        <strain evidence="2">CBHHK002</strain>
    </source>
</reference>
<comment type="caution">
    <text evidence="2">The sequence shown here is derived from an EMBL/GenBank/DDBJ whole genome shotgun (WGS) entry which is preliminary data.</text>
</comment>
<evidence type="ECO:0000313" key="2">
    <source>
        <dbReference type="EMBL" id="KAJ7303659.1"/>
    </source>
</evidence>
<gene>
    <name evidence="2" type="ORF">DFH08DRAFT_986288</name>
</gene>
<name>A0AAD6Z1H3_9AGAR</name>
<organism evidence="2 3">
    <name type="scientific">Mycena albidolilacea</name>
    <dbReference type="NCBI Taxonomy" id="1033008"/>
    <lineage>
        <taxon>Eukaryota</taxon>
        <taxon>Fungi</taxon>
        <taxon>Dikarya</taxon>
        <taxon>Basidiomycota</taxon>
        <taxon>Agaricomycotina</taxon>
        <taxon>Agaricomycetes</taxon>
        <taxon>Agaricomycetidae</taxon>
        <taxon>Agaricales</taxon>
        <taxon>Marasmiineae</taxon>
        <taxon>Mycenaceae</taxon>
        <taxon>Mycena</taxon>
    </lineage>
</organism>